<organism evidence="1 2">
    <name type="scientific">Chitinophaga skermanii</name>
    <dbReference type="NCBI Taxonomy" id="331697"/>
    <lineage>
        <taxon>Bacteria</taxon>
        <taxon>Pseudomonadati</taxon>
        <taxon>Bacteroidota</taxon>
        <taxon>Chitinophagia</taxon>
        <taxon>Chitinophagales</taxon>
        <taxon>Chitinophagaceae</taxon>
        <taxon>Chitinophaga</taxon>
    </lineage>
</organism>
<dbReference type="Pfam" id="PF10012">
    <property type="entry name" value="DUF2255"/>
    <property type="match status" value="1"/>
</dbReference>
<sequence>MHFTHNIHFGSTSSRFCITFRYKHVCMTNYRSYPFPYHILKYIEKHTLIGVRAGRNRQKFVEVWMVVVNNRVFARSWGQAPLGWYTEFLTDPMGAIRCGDDIIQVAGFIPPDADKIQQAVSNAYLSKYDYGENSFYANGITDAAREKTTLEFLPIKIDAP</sequence>
<evidence type="ECO:0000313" key="1">
    <source>
        <dbReference type="EMBL" id="RAJ05314.1"/>
    </source>
</evidence>
<protein>
    <submittedName>
        <fullName evidence="1">Uncharacterized protein DUF2255</fullName>
    </submittedName>
</protein>
<reference evidence="1 2" key="1">
    <citation type="submission" date="2018-06" db="EMBL/GenBank/DDBJ databases">
        <title>Genomic Encyclopedia of Archaeal and Bacterial Type Strains, Phase II (KMG-II): from individual species to whole genera.</title>
        <authorList>
            <person name="Goeker M."/>
        </authorList>
    </citation>
    <scope>NUCLEOTIDE SEQUENCE [LARGE SCALE GENOMIC DNA]</scope>
    <source>
        <strain evidence="1 2">DSM 23857</strain>
    </source>
</reference>
<dbReference type="Proteomes" id="UP000249547">
    <property type="component" value="Unassembled WGS sequence"/>
</dbReference>
<comment type="caution">
    <text evidence="1">The sequence shown here is derived from an EMBL/GenBank/DDBJ whole genome shotgun (WGS) entry which is preliminary data.</text>
</comment>
<proteinExistence type="predicted"/>
<evidence type="ECO:0000313" key="2">
    <source>
        <dbReference type="Proteomes" id="UP000249547"/>
    </source>
</evidence>
<name>A0A327QNP4_9BACT</name>
<dbReference type="InterPro" id="IPR016888">
    <property type="entry name" value="UCP028498"/>
</dbReference>
<dbReference type="EMBL" id="QLLL01000004">
    <property type="protein sequence ID" value="RAJ05314.1"/>
    <property type="molecule type" value="Genomic_DNA"/>
</dbReference>
<gene>
    <name evidence="1" type="ORF">LX64_02471</name>
</gene>
<keyword evidence="2" id="KW-1185">Reference proteome</keyword>
<accession>A0A327QNP4</accession>
<dbReference type="AlphaFoldDB" id="A0A327QNP4"/>